<accession>X1G7B9</accession>
<dbReference type="InterPro" id="IPR036921">
    <property type="entry name" value="PurM-like_N_sf"/>
</dbReference>
<reference evidence="1" key="1">
    <citation type="journal article" date="2014" name="Front. Microbiol.">
        <title>High frequency of phylogenetically diverse reductive dehalogenase-homologous genes in deep subseafloor sedimentary metagenomes.</title>
        <authorList>
            <person name="Kawai M."/>
            <person name="Futagami T."/>
            <person name="Toyoda A."/>
            <person name="Takaki Y."/>
            <person name="Nishi S."/>
            <person name="Hori S."/>
            <person name="Arai W."/>
            <person name="Tsubouchi T."/>
            <person name="Morono Y."/>
            <person name="Uchiyama I."/>
            <person name="Ito T."/>
            <person name="Fujiyama A."/>
            <person name="Inagaki F."/>
            <person name="Takami H."/>
        </authorList>
    </citation>
    <scope>NUCLEOTIDE SEQUENCE</scope>
    <source>
        <strain evidence="1">Expedition CK06-06</strain>
    </source>
</reference>
<evidence type="ECO:0008006" key="2">
    <source>
        <dbReference type="Google" id="ProtNLM"/>
    </source>
</evidence>
<feature type="non-terminal residue" evidence="1">
    <location>
        <position position="91"/>
    </location>
</feature>
<dbReference type="Gene3D" id="3.30.1330.10">
    <property type="entry name" value="PurM-like, N-terminal domain"/>
    <property type="match status" value="1"/>
</dbReference>
<protein>
    <recommendedName>
        <fullName evidence="2">PurM-like N-terminal domain-containing protein</fullName>
    </recommendedName>
</protein>
<sequence length="91" mass="10124">MGELNVIERALMYALFVHLHHNIDNVIDFEEIDKLNQKIRKEFYPDILLIGPGDDAGVIEIPGTDTRLVGKMESHCSPCVVDPWGSAFTGG</sequence>
<gene>
    <name evidence="1" type="ORF">S03H2_24678</name>
</gene>
<comment type="caution">
    <text evidence="1">The sequence shown here is derived from an EMBL/GenBank/DDBJ whole genome shotgun (WGS) entry which is preliminary data.</text>
</comment>
<dbReference type="AlphaFoldDB" id="X1G7B9"/>
<name>X1G7B9_9ZZZZ</name>
<dbReference type="EMBL" id="BARU01013776">
    <property type="protein sequence ID" value="GAH40725.1"/>
    <property type="molecule type" value="Genomic_DNA"/>
</dbReference>
<proteinExistence type="predicted"/>
<organism evidence="1">
    <name type="scientific">marine sediment metagenome</name>
    <dbReference type="NCBI Taxonomy" id="412755"/>
    <lineage>
        <taxon>unclassified sequences</taxon>
        <taxon>metagenomes</taxon>
        <taxon>ecological metagenomes</taxon>
    </lineage>
</organism>
<evidence type="ECO:0000313" key="1">
    <source>
        <dbReference type="EMBL" id="GAH40725.1"/>
    </source>
</evidence>
<dbReference type="SUPFAM" id="SSF55326">
    <property type="entry name" value="PurM N-terminal domain-like"/>
    <property type="match status" value="1"/>
</dbReference>